<comment type="caution">
    <text evidence="2">The sequence shown here is derived from an EMBL/GenBank/DDBJ whole genome shotgun (WGS) entry which is preliminary data.</text>
</comment>
<evidence type="ECO:0000259" key="1">
    <source>
        <dbReference type="Pfam" id="PF01593"/>
    </source>
</evidence>
<feature type="domain" description="Amine oxidase" evidence="1">
    <location>
        <begin position="342"/>
        <end position="381"/>
    </location>
</feature>
<sequence>MVTHVVGAGIAGLAAAVALAGAGHRVRLFEAAPQAGGRCRSFTDPILGATIDNGTHLVLGANRHTLALLGAIGGQHRILAAHLPILDLVSRRLTELRPGRPPAGWGETLRAAGLPWVGQHQTVAQRLGRCRSYGSLWQPLCVSALNSPAETAQAALLARLLRALVLGGPQALRPVIFPDGLSAAFAGPALSFLRARGATVRFGHRLSAIHSDHLSFGDHTIALAPKDRIILALPADGARRLIPALPDLACQAIANLHVHLPGPVALPGGQPFLALTGGQVQWLAVRGAMLSATLSACPARPDPATIWAEIADLCGLGPLLPPHRLIFERRATLDHAPATIAARPGPRTPWPHCFLAGDWLASAWPCTIEAAVESGLTAARLAVGQDDLLFSC</sequence>
<dbReference type="InterPro" id="IPR050464">
    <property type="entry name" value="Zeta_carotene_desat/Oxidored"/>
</dbReference>
<dbReference type="InterPro" id="IPR002937">
    <property type="entry name" value="Amino_oxidase"/>
</dbReference>
<dbReference type="Proteomes" id="UP000078543">
    <property type="component" value="Unassembled WGS sequence"/>
</dbReference>
<name>A0A178MRA0_9PROT</name>
<evidence type="ECO:0000313" key="3">
    <source>
        <dbReference type="Proteomes" id="UP000078543"/>
    </source>
</evidence>
<gene>
    <name evidence="2" type="ORF">A6A05_12035</name>
</gene>
<organism evidence="2 3">
    <name type="scientific">Magnetospirillum moscoviense</name>
    <dbReference type="NCBI Taxonomy" id="1437059"/>
    <lineage>
        <taxon>Bacteria</taxon>
        <taxon>Pseudomonadati</taxon>
        <taxon>Pseudomonadota</taxon>
        <taxon>Alphaproteobacteria</taxon>
        <taxon>Rhodospirillales</taxon>
        <taxon>Rhodospirillaceae</taxon>
        <taxon>Magnetospirillum</taxon>
    </lineage>
</organism>
<dbReference type="STRING" id="1437059.A6A05_12035"/>
<protein>
    <recommendedName>
        <fullName evidence="1">Amine oxidase domain-containing protein</fullName>
    </recommendedName>
</protein>
<dbReference type="InterPro" id="IPR036188">
    <property type="entry name" value="FAD/NAD-bd_sf"/>
</dbReference>
<dbReference type="Pfam" id="PF01593">
    <property type="entry name" value="Amino_oxidase"/>
    <property type="match status" value="2"/>
</dbReference>
<dbReference type="SUPFAM" id="SSF51905">
    <property type="entry name" value="FAD/NAD(P)-binding domain"/>
    <property type="match status" value="1"/>
</dbReference>
<keyword evidence="3" id="KW-1185">Reference proteome</keyword>
<dbReference type="PANTHER" id="PTHR42923">
    <property type="entry name" value="PROTOPORPHYRINOGEN OXIDASE"/>
    <property type="match status" value="1"/>
</dbReference>
<dbReference type="AlphaFoldDB" id="A0A178MRA0"/>
<reference evidence="2 3" key="1">
    <citation type="submission" date="2016-04" db="EMBL/GenBank/DDBJ databases">
        <title>Draft genome sequence of freshwater magnetotactic bacteria Magnetospirillum marisnigri SP-1 and Magnetospirillum moscoviense BB-1.</title>
        <authorList>
            <person name="Koziaeva V."/>
            <person name="Dziuba M.V."/>
            <person name="Ivanov T.M."/>
            <person name="Kuznetsov B."/>
            <person name="Grouzdev D.S."/>
        </authorList>
    </citation>
    <scope>NUCLEOTIDE SEQUENCE [LARGE SCALE GENOMIC DNA]</scope>
    <source>
        <strain evidence="2 3">BB-1</strain>
    </source>
</reference>
<proteinExistence type="predicted"/>
<dbReference type="Gene3D" id="3.50.50.60">
    <property type="entry name" value="FAD/NAD(P)-binding domain"/>
    <property type="match status" value="1"/>
</dbReference>
<dbReference type="PANTHER" id="PTHR42923:SF47">
    <property type="entry name" value="BLR3003 PROTEIN"/>
    <property type="match status" value="1"/>
</dbReference>
<dbReference type="GO" id="GO:0016491">
    <property type="term" value="F:oxidoreductase activity"/>
    <property type="evidence" value="ECO:0007669"/>
    <property type="project" value="InterPro"/>
</dbReference>
<evidence type="ECO:0000313" key="2">
    <source>
        <dbReference type="EMBL" id="OAN50605.1"/>
    </source>
</evidence>
<dbReference type="EMBL" id="LWQU01000137">
    <property type="protein sequence ID" value="OAN50605.1"/>
    <property type="molecule type" value="Genomic_DNA"/>
</dbReference>
<feature type="domain" description="Amine oxidase" evidence="1">
    <location>
        <begin position="10"/>
        <end position="300"/>
    </location>
</feature>
<accession>A0A178MRA0</accession>